<dbReference type="InterPro" id="IPR017871">
    <property type="entry name" value="ABC_transporter-like_CS"/>
</dbReference>
<dbReference type="PROSITE" id="PS50893">
    <property type="entry name" value="ABC_TRANSPORTER_2"/>
    <property type="match status" value="2"/>
</dbReference>
<dbReference type="Gene3D" id="1.20.1560.10">
    <property type="entry name" value="ABC transporter type 1, transmembrane domain"/>
    <property type="match status" value="2"/>
</dbReference>
<dbReference type="GO" id="GO:0140359">
    <property type="term" value="F:ABC-type transporter activity"/>
    <property type="evidence" value="ECO:0007669"/>
    <property type="project" value="InterPro"/>
</dbReference>
<evidence type="ECO:0000256" key="3">
    <source>
        <dbReference type="ARBA" id="ARBA00022692"/>
    </source>
</evidence>
<dbReference type="OrthoDB" id="6500128at2759"/>
<dbReference type="Pfam" id="PF00005">
    <property type="entry name" value="ABC_tran"/>
    <property type="match status" value="2"/>
</dbReference>
<evidence type="ECO:0000256" key="9">
    <source>
        <dbReference type="SAM" id="MobiDB-lite"/>
    </source>
</evidence>
<evidence type="ECO:0000256" key="10">
    <source>
        <dbReference type="SAM" id="Phobius"/>
    </source>
</evidence>
<feature type="transmembrane region" description="Helical" evidence="10">
    <location>
        <begin position="209"/>
        <end position="229"/>
    </location>
</feature>
<dbReference type="GO" id="GO:0016887">
    <property type="term" value="F:ATP hydrolysis activity"/>
    <property type="evidence" value="ECO:0007669"/>
    <property type="project" value="InterPro"/>
</dbReference>
<reference evidence="13 14" key="1">
    <citation type="submission" date="2020-02" db="EMBL/GenBank/DDBJ databases">
        <authorList>
            <person name="Ferguson B K."/>
        </authorList>
    </citation>
    <scope>NUCLEOTIDE SEQUENCE [LARGE SCALE GENOMIC DNA]</scope>
</reference>
<gene>
    <name evidence="13" type="ORF">TBRA_LOCUS262</name>
</gene>
<dbReference type="SMART" id="SM00382">
    <property type="entry name" value="AAA"/>
    <property type="match status" value="2"/>
</dbReference>
<evidence type="ECO:0000256" key="7">
    <source>
        <dbReference type="ARBA" id="ARBA00022989"/>
    </source>
</evidence>
<dbReference type="InterPro" id="IPR036640">
    <property type="entry name" value="ABC1_TM_sf"/>
</dbReference>
<dbReference type="InterPro" id="IPR011527">
    <property type="entry name" value="ABC1_TM_dom"/>
</dbReference>
<dbReference type="InterPro" id="IPR050173">
    <property type="entry name" value="ABC_transporter_C-like"/>
</dbReference>
<dbReference type="PANTHER" id="PTHR24223">
    <property type="entry name" value="ATP-BINDING CASSETTE SUB-FAMILY C"/>
    <property type="match status" value="1"/>
</dbReference>
<dbReference type="CDD" id="cd03244">
    <property type="entry name" value="ABCC_MRP_domain2"/>
    <property type="match status" value="1"/>
</dbReference>
<dbReference type="AlphaFoldDB" id="A0A6H5HUQ4"/>
<organism evidence="13 14">
    <name type="scientific">Trichogramma brassicae</name>
    <dbReference type="NCBI Taxonomy" id="86971"/>
    <lineage>
        <taxon>Eukaryota</taxon>
        <taxon>Metazoa</taxon>
        <taxon>Ecdysozoa</taxon>
        <taxon>Arthropoda</taxon>
        <taxon>Hexapoda</taxon>
        <taxon>Insecta</taxon>
        <taxon>Pterygota</taxon>
        <taxon>Neoptera</taxon>
        <taxon>Endopterygota</taxon>
        <taxon>Hymenoptera</taxon>
        <taxon>Apocrita</taxon>
        <taxon>Proctotrupomorpha</taxon>
        <taxon>Chalcidoidea</taxon>
        <taxon>Trichogrammatidae</taxon>
        <taxon>Trichogramma</taxon>
    </lineage>
</organism>
<dbReference type="GO" id="GO:0016020">
    <property type="term" value="C:membrane"/>
    <property type="evidence" value="ECO:0007669"/>
    <property type="project" value="UniProtKB-SubCell"/>
</dbReference>
<keyword evidence="3 10" id="KW-0812">Transmembrane</keyword>
<sequence length="1277" mass="145216">MLEIREKHDNPNPRLTANVFSRLTFCWLTNLFWYGSNHQIQAKDLYDTVPNDLSEPLGKELERHWKHQVDNFLKIGKKPSLLIALWKTFGLKYLLQGINLFVLNLVLRILLPLTLGALIRHFHQCSTTTESYAYTLASGIILIILMQVLIERHAFLDQSEIGMRARIACSSLIFRKLTKLSSSLANQSTGGLVINLLSNDVAKFERTSIFLHYIWIMPLQLAAITYLIWMSLISYLRAKVAARTDTRTLLMSELVHGMRVLKMYTWEPLFERLIAQTRKREINIFTVTAYLRGAKLAGHFFTERTTMYFTLLAYVLQGHPISAEKVFAMFQYFNMLQITAANYFPLAVDTAAEVRVSLHRIEKFLLQDEAKSLTDKSAMIKIDSNDAIVMKKVNASWSEKPVTPTLTDLNLVVPRGMLFAVTGPVGSGKSSFTKLILGELRVGTGGELHRAGSLSYASHEPWLFAGTARNNILFGEPYEARRYQRVLEVCALHKDFQQLPSGDKTLLGDRGAGLSGGQKARINLARAVYRNADVYVFDDPMSSLDGQVAESIFKDCINGFLKDKTRILATHSNRHLQEADTIVLLNNGHVEYQGSYNDLKKDEKYLHLIPSNDEIESLPSLEKHEQLQDEEQLKIDDTTLDSKDEDEKAEPKETEEFIAKGKLSKSLYTKYCRAGGSYFVLFLLAIYFLLGQLATSACDYWLAYWVRQEEEQTLNSSDIYGCNPNALQATNNRTNPAKYVITENSRSMTSLYIYSILTLACVVTLVTRNIWFCQRFMKASRNLHDRMLQRLLKAPMQFFDRNPSGRIMNRFFNDINVLDEILPVTMLDGLQVYVFMIGVITQVFLIKWWTIFLMLLMAYLFYRMIVFYLATAQNIKRLEGVAKSPVFSHVDACLSGLSTIRSCSAEKIVVRDFDAHQDHHTSAYYLTLATSRAFGLWIELVLLVFIGLITYSFIFILNGMLQFGIRQSTDVMTQMTNVERVVQFTELEQEGQDREHEGQEIVKPSKNWPTNGDVEFSKVWLRYGKENEPVLKNVNFIVEAGVKVGIVGRTGAGKSSLVSAIFRLTEYEGRILIDGLDTSKIGLTDLRKRISIIPQEPMLFSASLRANLDPFDEHDDAELWSALQSVELNRLFVSLDQSIEPGGGNLSAGQRQLLCLARAVVRQNRIIVLDEATASVDPATDELIQSTIRSKFRDRTVMTIAHRLNTIMDNDKILVMDNGRVVEYDHPFVLLSKIDGCFAKMVQQTGNSTAQYLRDVAEELTHLYSIKKKIKQNIQIS</sequence>
<evidence type="ECO:0000256" key="5">
    <source>
        <dbReference type="ARBA" id="ARBA00022741"/>
    </source>
</evidence>
<keyword evidence="4" id="KW-0677">Repeat</keyword>
<dbReference type="PROSITE" id="PS00211">
    <property type="entry name" value="ABC_TRANSPORTER_1"/>
    <property type="match status" value="2"/>
</dbReference>
<dbReference type="InterPro" id="IPR003439">
    <property type="entry name" value="ABC_transporter-like_ATP-bd"/>
</dbReference>
<feature type="domain" description="ABC transmembrane type-1" evidence="12">
    <location>
        <begin position="682"/>
        <end position="964"/>
    </location>
</feature>
<evidence type="ECO:0000259" key="11">
    <source>
        <dbReference type="PROSITE" id="PS50893"/>
    </source>
</evidence>
<dbReference type="Gene3D" id="3.40.50.300">
    <property type="entry name" value="P-loop containing nucleotide triphosphate hydrolases"/>
    <property type="match status" value="2"/>
</dbReference>
<evidence type="ECO:0000259" key="12">
    <source>
        <dbReference type="PROSITE" id="PS50929"/>
    </source>
</evidence>
<feature type="transmembrane region" description="Helical" evidence="10">
    <location>
        <begin position="751"/>
        <end position="771"/>
    </location>
</feature>
<dbReference type="Pfam" id="PF00664">
    <property type="entry name" value="ABC_membrane"/>
    <property type="match status" value="2"/>
</dbReference>
<dbReference type="FunFam" id="3.40.50.300:FF:000973">
    <property type="entry name" value="Multidrug resistance-associated protein 4"/>
    <property type="match status" value="1"/>
</dbReference>
<dbReference type="PROSITE" id="PS50929">
    <property type="entry name" value="ABC_TM1F"/>
    <property type="match status" value="2"/>
</dbReference>
<evidence type="ECO:0000256" key="4">
    <source>
        <dbReference type="ARBA" id="ARBA00022737"/>
    </source>
</evidence>
<evidence type="ECO:0000256" key="1">
    <source>
        <dbReference type="ARBA" id="ARBA00004141"/>
    </source>
</evidence>
<dbReference type="SUPFAM" id="SSF52540">
    <property type="entry name" value="P-loop containing nucleoside triphosphate hydrolases"/>
    <property type="match status" value="2"/>
</dbReference>
<keyword evidence="2" id="KW-0813">Transport</keyword>
<feature type="transmembrane region" description="Helical" evidence="10">
    <location>
        <begin position="832"/>
        <end position="862"/>
    </location>
</feature>
<keyword evidence="6" id="KW-0067">ATP-binding</keyword>
<evidence type="ECO:0000313" key="14">
    <source>
        <dbReference type="Proteomes" id="UP000479190"/>
    </source>
</evidence>
<comment type="subcellular location">
    <subcellularLocation>
        <location evidence="1">Membrane</location>
        <topology evidence="1">Multi-pass membrane protein</topology>
    </subcellularLocation>
</comment>
<dbReference type="FunFam" id="1.20.1560.10:FF:000013">
    <property type="entry name" value="ABC transporter C family member 2"/>
    <property type="match status" value="1"/>
</dbReference>
<feature type="transmembrane region" description="Helical" evidence="10">
    <location>
        <begin position="98"/>
        <end position="119"/>
    </location>
</feature>
<dbReference type="Proteomes" id="UP000479190">
    <property type="component" value="Unassembled WGS sequence"/>
</dbReference>
<dbReference type="SUPFAM" id="SSF90123">
    <property type="entry name" value="ABC transporter transmembrane region"/>
    <property type="match status" value="2"/>
</dbReference>
<evidence type="ECO:0000256" key="8">
    <source>
        <dbReference type="ARBA" id="ARBA00023136"/>
    </source>
</evidence>
<keyword evidence="7 10" id="KW-1133">Transmembrane helix</keyword>
<feature type="domain" description="ABC transmembrane type-1" evidence="12">
    <location>
        <begin position="100"/>
        <end position="352"/>
    </location>
</feature>
<keyword evidence="14" id="KW-1185">Reference proteome</keyword>
<feature type="domain" description="ABC transporter" evidence="11">
    <location>
        <begin position="1014"/>
        <end position="1243"/>
    </location>
</feature>
<keyword evidence="5" id="KW-0547">Nucleotide-binding</keyword>
<dbReference type="InterPro" id="IPR027417">
    <property type="entry name" value="P-loop_NTPase"/>
</dbReference>
<proteinExistence type="predicted"/>
<feature type="domain" description="ABC transporter" evidence="11">
    <location>
        <begin position="390"/>
        <end position="612"/>
    </location>
</feature>
<accession>A0A6H5HUQ4</accession>
<dbReference type="GO" id="GO:0005524">
    <property type="term" value="F:ATP binding"/>
    <property type="evidence" value="ECO:0007669"/>
    <property type="project" value="UniProtKB-KW"/>
</dbReference>
<dbReference type="CDD" id="cd03250">
    <property type="entry name" value="ABCC_MRP_domain1"/>
    <property type="match status" value="1"/>
</dbReference>
<evidence type="ECO:0000256" key="2">
    <source>
        <dbReference type="ARBA" id="ARBA00022448"/>
    </source>
</evidence>
<feature type="transmembrane region" description="Helical" evidence="10">
    <location>
        <begin position="671"/>
        <end position="690"/>
    </location>
</feature>
<keyword evidence="8 10" id="KW-0472">Membrane</keyword>
<evidence type="ECO:0000313" key="13">
    <source>
        <dbReference type="EMBL" id="CAB0028032.1"/>
    </source>
</evidence>
<protein>
    <submittedName>
        <fullName evidence="13">Uncharacterized protein</fullName>
    </submittedName>
</protein>
<feature type="region of interest" description="Disordered" evidence="9">
    <location>
        <begin position="634"/>
        <end position="653"/>
    </location>
</feature>
<feature type="transmembrane region" description="Helical" evidence="10">
    <location>
        <begin position="934"/>
        <end position="957"/>
    </location>
</feature>
<dbReference type="EMBL" id="CADCXV010000058">
    <property type="protein sequence ID" value="CAB0028032.1"/>
    <property type="molecule type" value="Genomic_DNA"/>
</dbReference>
<evidence type="ECO:0000256" key="6">
    <source>
        <dbReference type="ARBA" id="ARBA00022840"/>
    </source>
</evidence>
<feature type="transmembrane region" description="Helical" evidence="10">
    <location>
        <begin position="131"/>
        <end position="150"/>
    </location>
</feature>
<dbReference type="InterPro" id="IPR003593">
    <property type="entry name" value="AAA+_ATPase"/>
</dbReference>
<dbReference type="FunFam" id="3.40.50.300:FF:000163">
    <property type="entry name" value="Multidrug resistance-associated protein member 4"/>
    <property type="match status" value="1"/>
</dbReference>
<name>A0A6H5HUQ4_9HYME</name>
<dbReference type="PANTHER" id="PTHR24223:SF415">
    <property type="entry name" value="FI20190P1"/>
    <property type="match status" value="1"/>
</dbReference>